<dbReference type="Pfam" id="PF13579">
    <property type="entry name" value="Glyco_trans_4_4"/>
    <property type="match status" value="1"/>
</dbReference>
<sequence>MDALNQGYDCTVVCPNDTVAKVYDAIGAKTRVTRLTVFNHNTVFFYRATPLHAFLFFKMLVMTVVSFLGLLRIVRSLRPDIVHLNSSNLVLYTLLFKSFGVPTIYHVRENVVSGYFGIRRALIRATANATVRFIIFISEHEFALLGTRAAKSVVIYNYVHKEKFQQGASKIVADSGSESELRFRIIILGGLFSLKGGMTIVKSLQKTAADVELLVLGCADPRLQGEELAAVDGDDYRDEMVDLLNAPSVKHRVNFFGRVSNPEAYIAKADVLLFWAASPHFPRPVFEAWLLNKPVLYFNPLFENKIINAQNVYVIPENSEEALTQAMSSVRNSRLMSAESKADNYETARNNFTERNFIKINALYEQCLTS</sequence>
<comment type="caution">
    <text evidence="4">The sequence shown here is derived from an EMBL/GenBank/DDBJ whole genome shotgun (WGS) entry which is preliminary data.</text>
</comment>
<evidence type="ECO:0000313" key="5">
    <source>
        <dbReference type="Proteomes" id="UP000613030"/>
    </source>
</evidence>
<proteinExistence type="predicted"/>
<feature type="domain" description="Glycosyl transferase family 1" evidence="2">
    <location>
        <begin position="184"/>
        <end position="339"/>
    </location>
</feature>
<keyword evidence="5" id="KW-1185">Reference proteome</keyword>
<organism evidence="4 5">
    <name type="scientific">Chryseolinea lacunae</name>
    <dbReference type="NCBI Taxonomy" id="2801331"/>
    <lineage>
        <taxon>Bacteria</taxon>
        <taxon>Pseudomonadati</taxon>
        <taxon>Bacteroidota</taxon>
        <taxon>Cytophagia</taxon>
        <taxon>Cytophagales</taxon>
        <taxon>Fulvivirgaceae</taxon>
        <taxon>Chryseolinea</taxon>
    </lineage>
</organism>
<gene>
    <name evidence="4" type="ORF">JI741_13390</name>
</gene>
<keyword evidence="1" id="KW-0472">Membrane</keyword>
<evidence type="ECO:0000313" key="4">
    <source>
        <dbReference type="EMBL" id="MBL0742217.1"/>
    </source>
</evidence>
<evidence type="ECO:0000259" key="3">
    <source>
        <dbReference type="Pfam" id="PF13579"/>
    </source>
</evidence>
<dbReference type="PANTHER" id="PTHR12526">
    <property type="entry name" value="GLYCOSYLTRANSFERASE"/>
    <property type="match status" value="1"/>
</dbReference>
<keyword evidence="1" id="KW-1133">Transmembrane helix</keyword>
<dbReference type="SUPFAM" id="SSF53756">
    <property type="entry name" value="UDP-Glycosyltransferase/glycogen phosphorylase"/>
    <property type="match status" value="1"/>
</dbReference>
<accession>A0ABS1KSH6</accession>
<dbReference type="EMBL" id="JAERRB010000004">
    <property type="protein sequence ID" value="MBL0742217.1"/>
    <property type="molecule type" value="Genomic_DNA"/>
</dbReference>
<evidence type="ECO:0000256" key="1">
    <source>
        <dbReference type="SAM" id="Phobius"/>
    </source>
</evidence>
<evidence type="ECO:0000259" key="2">
    <source>
        <dbReference type="Pfam" id="PF00534"/>
    </source>
</evidence>
<dbReference type="Proteomes" id="UP000613030">
    <property type="component" value="Unassembled WGS sequence"/>
</dbReference>
<keyword evidence="1" id="KW-0812">Transmembrane</keyword>
<dbReference type="Gene3D" id="3.40.50.2000">
    <property type="entry name" value="Glycogen Phosphorylase B"/>
    <property type="match status" value="2"/>
</dbReference>
<feature type="domain" description="Glycosyltransferase subfamily 4-like N-terminal" evidence="3">
    <location>
        <begin position="6"/>
        <end position="156"/>
    </location>
</feature>
<name>A0ABS1KSH6_9BACT</name>
<dbReference type="PANTHER" id="PTHR12526:SF638">
    <property type="entry name" value="SPORE COAT PROTEIN SA"/>
    <property type="match status" value="1"/>
</dbReference>
<dbReference type="InterPro" id="IPR028098">
    <property type="entry name" value="Glyco_trans_4-like_N"/>
</dbReference>
<feature type="transmembrane region" description="Helical" evidence="1">
    <location>
        <begin position="51"/>
        <end position="71"/>
    </location>
</feature>
<dbReference type="Pfam" id="PF00534">
    <property type="entry name" value="Glycos_transf_1"/>
    <property type="match status" value="1"/>
</dbReference>
<protein>
    <submittedName>
        <fullName evidence="4">Glycosyltransferase</fullName>
    </submittedName>
</protein>
<dbReference type="InterPro" id="IPR001296">
    <property type="entry name" value="Glyco_trans_1"/>
</dbReference>
<reference evidence="4 5" key="1">
    <citation type="submission" date="2021-01" db="EMBL/GenBank/DDBJ databases">
        <title>Chryseolinea sp. Jin1 Genome sequencing and assembly.</title>
        <authorList>
            <person name="Kim I."/>
        </authorList>
    </citation>
    <scope>NUCLEOTIDE SEQUENCE [LARGE SCALE GENOMIC DNA]</scope>
    <source>
        <strain evidence="4 5">Jin1</strain>
    </source>
</reference>